<evidence type="ECO:0000313" key="2">
    <source>
        <dbReference type="EMBL" id="KAF3324271.1"/>
    </source>
</evidence>
<dbReference type="InterPro" id="IPR002109">
    <property type="entry name" value="Glutaredoxin"/>
</dbReference>
<dbReference type="PANTHER" id="PTHR45669:SF30">
    <property type="entry name" value="OS04G0641300 PROTEIN"/>
    <property type="match status" value="1"/>
</dbReference>
<feature type="domain" description="Glutaredoxin" evidence="1">
    <location>
        <begin position="208"/>
        <end position="272"/>
    </location>
</feature>
<dbReference type="InterPro" id="IPR036249">
    <property type="entry name" value="Thioredoxin-like_sf"/>
</dbReference>
<dbReference type="Proteomes" id="UP000623129">
    <property type="component" value="Unassembled WGS sequence"/>
</dbReference>
<accession>A0A833QLR2</accession>
<dbReference type="SUPFAM" id="SSF52833">
    <property type="entry name" value="Thioredoxin-like"/>
    <property type="match status" value="1"/>
</dbReference>
<comment type="caution">
    <text evidence="2">The sequence shown here is derived from an EMBL/GenBank/DDBJ whole genome shotgun (WGS) entry which is preliminary data.</text>
</comment>
<dbReference type="Pfam" id="PF23733">
    <property type="entry name" value="GRXCR1-2_C"/>
    <property type="match status" value="1"/>
</dbReference>
<dbReference type="PROSITE" id="PS51354">
    <property type="entry name" value="GLUTAREDOXIN_2"/>
    <property type="match status" value="1"/>
</dbReference>
<dbReference type="Gene3D" id="3.40.30.10">
    <property type="entry name" value="Glutaredoxin"/>
    <property type="match status" value="1"/>
</dbReference>
<gene>
    <name evidence="2" type="ORF">FCM35_KLT11738</name>
</gene>
<dbReference type="PANTHER" id="PTHR45669">
    <property type="entry name" value="GLUTAREDOXIN DOMAIN-CONTAINING CYSTEINE-RICH PROTEIN CG12206-RELATED"/>
    <property type="match status" value="1"/>
</dbReference>
<sequence length="365" mass="41234">MSGNLRGFYKGGLSHAKPRLRPYWYLTKVRPNDSALAYDLLMGSTTSKQACANLQQCWLPPDSEDYFVLPYQNESVDSNASDGEDMISEDYFLDRRNPPLTPQIASRTLPSKPEITQVINSWELTEGLEDFTSINTWELVDPSEYNPQLNNEDKIKKSPLASNCRKTLQILGMVRARVNSFERKIYQRRMKRGSVSSKYPLAEDKKVVFYFTSLTGIPTTHEDCQDAKAILQGYGVCLDERDVSMDAVFKEELNELLGTSFGGKLPRIFVDECYIGGAEEVRKLHISGELKCVLEGCKMKAIGKDGNFELCPGCADVRFLPCLSCSGSCRVYLESREEGGENKSVQFERCKDCNEYGLIRCPVCW</sequence>
<evidence type="ECO:0000259" key="1">
    <source>
        <dbReference type="Pfam" id="PF00462"/>
    </source>
</evidence>
<keyword evidence="3" id="KW-1185">Reference proteome</keyword>
<proteinExistence type="predicted"/>
<protein>
    <submittedName>
        <fullName evidence="2">Glutaredoxin</fullName>
    </submittedName>
</protein>
<dbReference type="CDD" id="cd03031">
    <property type="entry name" value="GRX_GRX_like"/>
    <property type="match status" value="1"/>
</dbReference>
<dbReference type="Pfam" id="PF00462">
    <property type="entry name" value="Glutaredoxin"/>
    <property type="match status" value="1"/>
</dbReference>
<dbReference type="AlphaFoldDB" id="A0A833QLR2"/>
<name>A0A833QLR2_9POAL</name>
<dbReference type="OrthoDB" id="423313at2759"/>
<dbReference type="EMBL" id="SWLB01000022">
    <property type="protein sequence ID" value="KAF3324271.1"/>
    <property type="molecule type" value="Genomic_DNA"/>
</dbReference>
<evidence type="ECO:0000313" key="3">
    <source>
        <dbReference type="Proteomes" id="UP000623129"/>
    </source>
</evidence>
<organism evidence="2 3">
    <name type="scientific">Carex littledalei</name>
    <dbReference type="NCBI Taxonomy" id="544730"/>
    <lineage>
        <taxon>Eukaryota</taxon>
        <taxon>Viridiplantae</taxon>
        <taxon>Streptophyta</taxon>
        <taxon>Embryophyta</taxon>
        <taxon>Tracheophyta</taxon>
        <taxon>Spermatophyta</taxon>
        <taxon>Magnoliopsida</taxon>
        <taxon>Liliopsida</taxon>
        <taxon>Poales</taxon>
        <taxon>Cyperaceae</taxon>
        <taxon>Cyperoideae</taxon>
        <taxon>Cariceae</taxon>
        <taxon>Carex</taxon>
        <taxon>Carex subgen. Euthyceras</taxon>
    </lineage>
</organism>
<reference evidence="2" key="1">
    <citation type="submission" date="2020-01" db="EMBL/GenBank/DDBJ databases">
        <title>Genome sequence of Kobresia littledalei, the first chromosome-level genome in the family Cyperaceae.</title>
        <authorList>
            <person name="Qu G."/>
        </authorList>
    </citation>
    <scope>NUCLEOTIDE SEQUENCE</scope>
    <source>
        <strain evidence="2">C.B.Clarke</strain>
        <tissue evidence="2">Leaf</tissue>
    </source>
</reference>